<dbReference type="AlphaFoldDB" id="A0A7W4IUH3"/>
<proteinExistence type="inferred from homology"/>
<dbReference type="InterPro" id="IPR036942">
    <property type="entry name" value="Beta-barrel_TonB_sf"/>
</dbReference>
<comment type="subcellular location">
    <subcellularLocation>
        <location evidence="1 8">Cell outer membrane</location>
        <topology evidence="1 8">Multi-pass membrane protein</topology>
    </subcellularLocation>
</comment>
<evidence type="ECO:0000259" key="12">
    <source>
        <dbReference type="Pfam" id="PF00593"/>
    </source>
</evidence>
<name>A0A7W4IUH3_9PROT</name>
<evidence type="ECO:0000313" key="14">
    <source>
        <dbReference type="EMBL" id="MBB2169158.1"/>
    </source>
</evidence>
<dbReference type="InterPro" id="IPR000531">
    <property type="entry name" value="Beta-barrel_TonB"/>
</dbReference>
<dbReference type="PANTHER" id="PTHR47234:SF3">
    <property type="entry name" value="SECRETIN_TONB SHORT N-TERMINAL DOMAIN-CONTAINING PROTEIN"/>
    <property type="match status" value="1"/>
</dbReference>
<dbReference type="InterPro" id="IPR037066">
    <property type="entry name" value="Plug_dom_sf"/>
</dbReference>
<feature type="domain" description="TonB-dependent receptor plug" evidence="13">
    <location>
        <begin position="99"/>
        <end position="219"/>
    </location>
</feature>
<dbReference type="Proteomes" id="UP000559860">
    <property type="component" value="Unassembled WGS sequence"/>
</dbReference>
<evidence type="ECO:0000256" key="5">
    <source>
        <dbReference type="ARBA" id="ARBA00023077"/>
    </source>
</evidence>
<evidence type="ECO:0000313" key="15">
    <source>
        <dbReference type="Proteomes" id="UP000559860"/>
    </source>
</evidence>
<dbReference type="Pfam" id="PF07715">
    <property type="entry name" value="Plug"/>
    <property type="match status" value="1"/>
</dbReference>
<dbReference type="InterPro" id="IPR039426">
    <property type="entry name" value="TonB-dep_rcpt-like"/>
</dbReference>
<dbReference type="PROSITE" id="PS52016">
    <property type="entry name" value="TONB_DEPENDENT_REC_3"/>
    <property type="match status" value="1"/>
</dbReference>
<sequence length="842" mass="91380">MKRQALFSTALAVVLPAVIASEGFAATGQNTKAARAAKGHAAASARSPSAPAPRPASLPAPMAASVLAPVKASPARHFASGEADEQVIVTGTRDPHAKARDSISPVVVISAAQLKSTGQADLRDALTTLIPSLTRQTVGTGTANTIDSINMRGLTSNQTLILVDGKRRHTTSTVYYAPGPQQGTTPVDIDMIPVSEIDHIEVLEDGAAAQYGSDAIAGVINVILTHRKHGIQMSANNGGYYKGDGFTSKDYIGAGFELPNNGFFNLGADFKFQDHAIRGGWDKRTNRYDNPIMSMPRAVQVVLGYNMEYNVRNDLTLYSFSTFGHKVADALQNFRTGVDVPGATFPTLFPNGYVPIIQTDETDYGVTVGFRGKTFLGFDFDLSTTYGGNHNDVNIANTGSQSLLQTYGYTPTEFHQTAYTTTQWTNNLDFRRSFDTGVLAGPLNFAIGAEYRYETYKIGAGDYNAYYISGAQGQHAIPPGLASTSSRDVTAGYIDVGTEFLKGWKADFAGRFEHYTDVGDTEIGKVSTRYDVNRYFAVRGTVSSGFRAPTLAEQNFSSLTESPTSASGVLGVHSPGARLLGARPLKPERSTSFSAGIILNPITNMHLSLDAYQIDIRDRIVIGGVYGGAKAIQAMELSGLFFPSTSATATAQYETNGASTRTRGMDITATYLTNLGRYGRINWDAAVNFNQTNIRSVGTDLNGNTLLNAQQRSFLTSYMPRNKLIFGGRWTWGKLDFSVHETRYGRTTSNNTYWNDVPASMVNSVTQFLRWVQTPRFQTDLAIGYQVTPRLHATLGANNVGNAYPRKLPYAVQYLGSEIYNMDVQQMGLFGGYYYMQLDLSL</sequence>
<feature type="chain" id="PRO_5031273452" evidence="11">
    <location>
        <begin position="26"/>
        <end position="842"/>
    </location>
</feature>
<evidence type="ECO:0000256" key="10">
    <source>
        <dbReference type="SAM" id="MobiDB-lite"/>
    </source>
</evidence>
<comment type="similarity">
    <text evidence="8 9">Belongs to the TonB-dependent receptor family.</text>
</comment>
<evidence type="ECO:0000256" key="3">
    <source>
        <dbReference type="ARBA" id="ARBA00022452"/>
    </source>
</evidence>
<comment type="caution">
    <text evidence="14">The sequence shown here is derived from an EMBL/GenBank/DDBJ whole genome shotgun (WGS) entry which is preliminary data.</text>
</comment>
<evidence type="ECO:0000256" key="6">
    <source>
        <dbReference type="ARBA" id="ARBA00023136"/>
    </source>
</evidence>
<evidence type="ECO:0000256" key="2">
    <source>
        <dbReference type="ARBA" id="ARBA00022448"/>
    </source>
</evidence>
<dbReference type="Pfam" id="PF00593">
    <property type="entry name" value="TonB_dep_Rec_b-barrel"/>
    <property type="match status" value="1"/>
</dbReference>
<keyword evidence="4 8" id="KW-0812">Transmembrane</keyword>
<feature type="compositionally biased region" description="Low complexity" evidence="10">
    <location>
        <begin position="37"/>
        <end position="49"/>
    </location>
</feature>
<dbReference type="Gene3D" id="2.170.130.10">
    <property type="entry name" value="TonB-dependent receptor, plug domain"/>
    <property type="match status" value="1"/>
</dbReference>
<keyword evidence="5 9" id="KW-0798">TonB box</keyword>
<evidence type="ECO:0000256" key="7">
    <source>
        <dbReference type="ARBA" id="ARBA00023237"/>
    </source>
</evidence>
<keyword evidence="7 8" id="KW-0998">Cell outer membrane</keyword>
<dbReference type="GO" id="GO:0009279">
    <property type="term" value="C:cell outer membrane"/>
    <property type="evidence" value="ECO:0007669"/>
    <property type="project" value="UniProtKB-SubCell"/>
</dbReference>
<accession>A0A7W4IUH3</accession>
<evidence type="ECO:0000256" key="1">
    <source>
        <dbReference type="ARBA" id="ARBA00004571"/>
    </source>
</evidence>
<organism evidence="14 15">
    <name type="scientific">Gluconacetobacter aggeris</name>
    <dbReference type="NCBI Taxonomy" id="1286186"/>
    <lineage>
        <taxon>Bacteria</taxon>
        <taxon>Pseudomonadati</taxon>
        <taxon>Pseudomonadota</taxon>
        <taxon>Alphaproteobacteria</taxon>
        <taxon>Acetobacterales</taxon>
        <taxon>Acetobacteraceae</taxon>
        <taxon>Gluconacetobacter</taxon>
    </lineage>
</organism>
<keyword evidence="11" id="KW-0732">Signal</keyword>
<keyword evidence="14" id="KW-0675">Receptor</keyword>
<gene>
    <name evidence="14" type="ORF">HLH36_12450</name>
</gene>
<keyword evidence="2 8" id="KW-0813">Transport</keyword>
<dbReference type="EMBL" id="JABEQD010000008">
    <property type="protein sequence ID" value="MBB2169158.1"/>
    <property type="molecule type" value="Genomic_DNA"/>
</dbReference>
<feature type="signal peptide" evidence="11">
    <location>
        <begin position="1"/>
        <end position="25"/>
    </location>
</feature>
<dbReference type="PANTHER" id="PTHR47234">
    <property type="match status" value="1"/>
</dbReference>
<dbReference type="Gene3D" id="2.40.170.20">
    <property type="entry name" value="TonB-dependent receptor, beta-barrel domain"/>
    <property type="match status" value="1"/>
</dbReference>
<evidence type="ECO:0000256" key="4">
    <source>
        <dbReference type="ARBA" id="ARBA00022692"/>
    </source>
</evidence>
<dbReference type="SUPFAM" id="SSF56935">
    <property type="entry name" value="Porins"/>
    <property type="match status" value="1"/>
</dbReference>
<dbReference type="InterPro" id="IPR012910">
    <property type="entry name" value="Plug_dom"/>
</dbReference>
<feature type="region of interest" description="Disordered" evidence="10">
    <location>
        <begin position="37"/>
        <end position="57"/>
    </location>
</feature>
<evidence type="ECO:0000256" key="8">
    <source>
        <dbReference type="PROSITE-ProRule" id="PRU01360"/>
    </source>
</evidence>
<evidence type="ECO:0000259" key="13">
    <source>
        <dbReference type="Pfam" id="PF07715"/>
    </source>
</evidence>
<keyword evidence="3 8" id="KW-1134">Transmembrane beta strand</keyword>
<keyword evidence="6 8" id="KW-0472">Membrane</keyword>
<reference evidence="14 15" key="1">
    <citation type="submission" date="2020-04" db="EMBL/GenBank/DDBJ databases">
        <title>Description of novel Gluconacetobacter.</title>
        <authorList>
            <person name="Sombolestani A."/>
        </authorList>
    </citation>
    <scope>NUCLEOTIDE SEQUENCE [LARGE SCALE GENOMIC DNA]</scope>
    <source>
        <strain evidence="14 15">LMG 27801</strain>
    </source>
</reference>
<protein>
    <submittedName>
        <fullName evidence="14">TonB-dependent receptor</fullName>
    </submittedName>
</protein>
<evidence type="ECO:0000256" key="11">
    <source>
        <dbReference type="SAM" id="SignalP"/>
    </source>
</evidence>
<dbReference type="RefSeq" id="WP_182986676.1">
    <property type="nucleotide sequence ID" value="NZ_JABEQD010000008.1"/>
</dbReference>
<keyword evidence="15" id="KW-1185">Reference proteome</keyword>
<evidence type="ECO:0000256" key="9">
    <source>
        <dbReference type="RuleBase" id="RU003357"/>
    </source>
</evidence>
<feature type="domain" description="TonB-dependent receptor-like beta-barrel" evidence="12">
    <location>
        <begin position="323"/>
        <end position="800"/>
    </location>
</feature>
<dbReference type="CDD" id="cd01347">
    <property type="entry name" value="ligand_gated_channel"/>
    <property type="match status" value="1"/>
</dbReference>